<keyword evidence="2" id="KW-0812">Transmembrane</keyword>
<name>A0ABT8GFK1_9MICO</name>
<reference evidence="3" key="1">
    <citation type="submission" date="2023-06" db="EMBL/GenBank/DDBJ databases">
        <title>Egi l300058.</title>
        <authorList>
            <person name="Gao L."/>
            <person name="Fang B.-Z."/>
            <person name="Li W.-J."/>
        </authorList>
    </citation>
    <scope>NUCLEOTIDE SEQUENCE</scope>
    <source>
        <strain evidence="3">EGI L300058</strain>
    </source>
</reference>
<organism evidence="3 4">
    <name type="scientific">Demequina muriae</name>
    <dbReference type="NCBI Taxonomy" id="3051664"/>
    <lineage>
        <taxon>Bacteria</taxon>
        <taxon>Bacillati</taxon>
        <taxon>Actinomycetota</taxon>
        <taxon>Actinomycetes</taxon>
        <taxon>Micrococcales</taxon>
        <taxon>Demequinaceae</taxon>
        <taxon>Demequina</taxon>
    </lineage>
</organism>
<sequence length="634" mass="66125">MKLSDALRGAADRAPVEQMHVSAAHAAGRVKRERALRMGANGLVGVGAAAVIAVGAIGPLGVGASDESASDAAAMEGSGVPEMAAEDSAGGAAGTRLADQWMCGTEFAADDGAWAWGDSSGVTYTVGEPEADGSEIWLPSTLEASRPVDLISGSDYVVTWDGIVVGRAINDTPIQYGPADEPTLPEGEVYERLDPATEFSTLEQSTLLDPVNCWDGEPLPAGDYQVHQAWTLAYAADVVEPSEPVEPTEPSEPSEPTAEPGASIGSDGIATEDSTTSSDKALPAPGMPELFRVAAEPVALTIDGDPVEDPFAAYLDGDAPVEPVPLPEPVDPEPLPDGYLTPDVARQMFEANRVDGAWDMAPGSQRWVKVSDSTSGDDDWMTHFYGCSWDGQAGASFPDTSAEMTLLDVAVDIPARIDVSYGFVVDGNPLVSSSVTNTSEYTVPGYWTAQPQLYLVKDGRVVAEGYPVSTDQDGMAIAGGMAEREATTDMMIAPIDGGALEPGQSVSGDFLWRDINGCYSESGRSEVEPGTYTVLTMQSLSLSSAYPPVYYGDPQPLPELNDSALVDPDTGALGGMPKEDLGFGGGDSGAAGFSELTIDEQIEPNIAIAPAPDQGEWLELQAWTSLGTINVSAS</sequence>
<dbReference type="EMBL" id="JAUHQA010000001">
    <property type="protein sequence ID" value="MDN4480203.1"/>
    <property type="molecule type" value="Genomic_DNA"/>
</dbReference>
<dbReference type="RefSeq" id="WP_301141558.1">
    <property type="nucleotide sequence ID" value="NZ_JAUHQA010000001.1"/>
</dbReference>
<keyword evidence="2" id="KW-0472">Membrane</keyword>
<proteinExistence type="predicted"/>
<protein>
    <submittedName>
        <fullName evidence="3">Uncharacterized protein</fullName>
    </submittedName>
</protein>
<evidence type="ECO:0000256" key="1">
    <source>
        <dbReference type="SAM" id="MobiDB-lite"/>
    </source>
</evidence>
<evidence type="ECO:0000313" key="3">
    <source>
        <dbReference type="EMBL" id="MDN4480203.1"/>
    </source>
</evidence>
<gene>
    <name evidence="3" type="ORF">QQX02_04610</name>
</gene>
<keyword evidence="4" id="KW-1185">Reference proteome</keyword>
<evidence type="ECO:0000313" key="4">
    <source>
        <dbReference type="Proteomes" id="UP001172708"/>
    </source>
</evidence>
<comment type="caution">
    <text evidence="3">The sequence shown here is derived from an EMBL/GenBank/DDBJ whole genome shotgun (WGS) entry which is preliminary data.</text>
</comment>
<dbReference type="Proteomes" id="UP001172708">
    <property type="component" value="Unassembled WGS sequence"/>
</dbReference>
<feature type="transmembrane region" description="Helical" evidence="2">
    <location>
        <begin position="39"/>
        <end position="62"/>
    </location>
</feature>
<keyword evidence="2" id="KW-1133">Transmembrane helix</keyword>
<feature type="region of interest" description="Disordered" evidence="1">
    <location>
        <begin position="241"/>
        <end position="285"/>
    </location>
</feature>
<evidence type="ECO:0000256" key="2">
    <source>
        <dbReference type="SAM" id="Phobius"/>
    </source>
</evidence>
<accession>A0ABT8GFK1</accession>